<name>A0A1F5VVQ4_9BACT</name>
<dbReference type="InterPro" id="IPR036866">
    <property type="entry name" value="RibonucZ/Hydroxyglut_hydro"/>
</dbReference>
<dbReference type="Proteomes" id="UP000178943">
    <property type="component" value="Unassembled WGS sequence"/>
</dbReference>
<evidence type="ECO:0000256" key="1">
    <source>
        <dbReference type="ARBA" id="ARBA00022723"/>
    </source>
</evidence>
<dbReference type="SMART" id="SM00849">
    <property type="entry name" value="Lactamase_B"/>
    <property type="match status" value="1"/>
</dbReference>
<proteinExistence type="predicted"/>
<feature type="domain" description="Metallo-beta-lactamase" evidence="2">
    <location>
        <begin position="16"/>
        <end position="172"/>
    </location>
</feature>
<dbReference type="STRING" id="1817863.A2Y62_07085"/>
<evidence type="ECO:0000313" key="3">
    <source>
        <dbReference type="EMBL" id="OGF67171.1"/>
    </source>
</evidence>
<dbReference type="SUPFAM" id="SSF56281">
    <property type="entry name" value="Metallo-hydrolase/oxidoreductase"/>
    <property type="match status" value="1"/>
</dbReference>
<reference evidence="3 4" key="1">
    <citation type="journal article" date="2016" name="Nat. Commun.">
        <title>Thousands of microbial genomes shed light on interconnected biogeochemical processes in an aquifer system.</title>
        <authorList>
            <person name="Anantharaman K."/>
            <person name="Brown C.T."/>
            <person name="Hug L.A."/>
            <person name="Sharon I."/>
            <person name="Castelle C.J."/>
            <person name="Probst A.J."/>
            <person name="Thomas B.C."/>
            <person name="Singh A."/>
            <person name="Wilkins M.J."/>
            <person name="Karaoz U."/>
            <person name="Brodie E.L."/>
            <person name="Williams K.H."/>
            <person name="Hubbard S.S."/>
            <person name="Banfield J.F."/>
        </authorList>
    </citation>
    <scope>NUCLEOTIDE SEQUENCE [LARGE SCALE GENOMIC DNA]</scope>
</reference>
<dbReference type="CDD" id="cd07724">
    <property type="entry name" value="POD-like_MBL-fold"/>
    <property type="match status" value="1"/>
</dbReference>
<dbReference type="EMBL" id="MFGW01000068">
    <property type="protein sequence ID" value="OGF67171.1"/>
    <property type="molecule type" value="Genomic_DNA"/>
</dbReference>
<protein>
    <submittedName>
        <fullName evidence="3">MBL fold metallo-hydrolase</fullName>
    </submittedName>
</protein>
<evidence type="ECO:0000313" key="4">
    <source>
        <dbReference type="Proteomes" id="UP000178943"/>
    </source>
</evidence>
<dbReference type="GO" id="GO:0046872">
    <property type="term" value="F:metal ion binding"/>
    <property type="evidence" value="ECO:0007669"/>
    <property type="project" value="UniProtKB-KW"/>
</dbReference>
<dbReference type="InterPro" id="IPR051682">
    <property type="entry name" value="Mito_Persulfide_Diox"/>
</dbReference>
<dbReference type="GO" id="GO:0006749">
    <property type="term" value="P:glutathione metabolic process"/>
    <property type="evidence" value="ECO:0007669"/>
    <property type="project" value="InterPro"/>
</dbReference>
<dbReference type="InterPro" id="IPR001279">
    <property type="entry name" value="Metallo-B-lactamas"/>
</dbReference>
<dbReference type="GO" id="GO:0070813">
    <property type="term" value="P:hydrogen sulfide metabolic process"/>
    <property type="evidence" value="ECO:0007669"/>
    <property type="project" value="TreeGrafter"/>
</dbReference>
<evidence type="ECO:0000259" key="2">
    <source>
        <dbReference type="SMART" id="SM00849"/>
    </source>
</evidence>
<accession>A0A1F5VVQ4</accession>
<gene>
    <name evidence="3" type="ORF">A2Y62_07085</name>
</gene>
<keyword evidence="3" id="KW-0378">Hydrolase</keyword>
<dbReference type="GO" id="GO:0050313">
    <property type="term" value="F:sulfur dioxygenase activity"/>
    <property type="evidence" value="ECO:0007669"/>
    <property type="project" value="InterPro"/>
</dbReference>
<dbReference type="GO" id="GO:0016787">
    <property type="term" value="F:hydrolase activity"/>
    <property type="evidence" value="ECO:0007669"/>
    <property type="project" value="UniProtKB-KW"/>
</dbReference>
<dbReference type="AlphaFoldDB" id="A0A1F5VVQ4"/>
<dbReference type="Gene3D" id="3.60.15.10">
    <property type="entry name" value="Ribonuclease Z/Hydroxyacylglutathione hydrolase-like"/>
    <property type="match status" value="1"/>
</dbReference>
<dbReference type="Pfam" id="PF00753">
    <property type="entry name" value="Lactamase_B"/>
    <property type="match status" value="1"/>
</dbReference>
<dbReference type="PANTHER" id="PTHR43084:SF1">
    <property type="entry name" value="PERSULFIDE DIOXYGENASE ETHE1, MITOCHONDRIAL"/>
    <property type="match status" value="1"/>
</dbReference>
<dbReference type="InterPro" id="IPR044528">
    <property type="entry name" value="POD-like_MBL-fold"/>
</dbReference>
<sequence>MNKRIVAKQFRVGGDRNFGYLAADGISKKAVIIDPSFSPERILDYVKTNDYIVQYVFNTHNHSDHTNGNSFIESRTGLKVLHYLSIDSATNAKITNGALLSLGEFTITILHTPGHTYDSICIHVGDALFTGDTLFVGKVGGTDFGKQARDEYESIHKKLLALPDDIRVFPGHDYGTAPESTIGIEKKTNPFLLQPDFNSFLDLKKNWLEYKKIHGIA</sequence>
<keyword evidence="1" id="KW-0479">Metal-binding</keyword>
<comment type="caution">
    <text evidence="3">The sequence shown here is derived from an EMBL/GenBank/DDBJ whole genome shotgun (WGS) entry which is preliminary data.</text>
</comment>
<organism evidence="3 4">
    <name type="scientific">Candidatus Fischerbacteria bacterium RBG_13_37_8</name>
    <dbReference type="NCBI Taxonomy" id="1817863"/>
    <lineage>
        <taxon>Bacteria</taxon>
        <taxon>Candidatus Fischeribacteriota</taxon>
    </lineage>
</organism>
<dbReference type="PANTHER" id="PTHR43084">
    <property type="entry name" value="PERSULFIDE DIOXYGENASE ETHE1"/>
    <property type="match status" value="1"/>
</dbReference>